<keyword evidence="6" id="KW-0915">Sodium</keyword>
<accession>A0A9J7HV91</accession>
<evidence type="ECO:0000256" key="7">
    <source>
        <dbReference type="ARBA" id="ARBA00023065"/>
    </source>
</evidence>
<evidence type="ECO:0000256" key="13">
    <source>
        <dbReference type="SAM" id="Phobius"/>
    </source>
</evidence>
<name>A0A9J7HV91_BRAFL</name>
<dbReference type="OMA" id="CNTRRVI"/>
<dbReference type="GO" id="GO:0016020">
    <property type="term" value="C:membrane"/>
    <property type="evidence" value="ECO:0007669"/>
    <property type="project" value="UniProtKB-SubCell"/>
</dbReference>
<dbReference type="FunFam" id="1.10.287.770:FF:000001">
    <property type="entry name" value="Acid-sensing ion channel subunit 1"/>
    <property type="match status" value="1"/>
</dbReference>
<evidence type="ECO:0000313" key="15">
    <source>
        <dbReference type="RefSeq" id="XP_035664007.1"/>
    </source>
</evidence>
<dbReference type="GO" id="GO:0005272">
    <property type="term" value="F:sodium channel activity"/>
    <property type="evidence" value="ECO:0007669"/>
    <property type="project" value="UniProtKB-KW"/>
</dbReference>
<keyword evidence="2 12" id="KW-0813">Transport</keyword>
<sequence>MSAAETKEPVDLEEDFASSTSLHGFNRAMVAPNRFLRYMWILAILASNGAFAYMFVAMLQDYFQYNTITDMTLEFADEVTFPAVSICNFNRVDLDKATMAELEYLSPMLYGSSMDETALRDFLDLPAVNGTGTSTTTTPSTSYNVADIIRQRGFHMAWPRMVYCAFKGQLCNSENFTHSFSVYGNCYTFNGDRTSPFKQTAEGTGFPSSNGLHLVLDVMDQYSTESAMIAGHGEVGIRVLLHDQSEPPVMDSQASAIAPGKHSFMAVRQTQYRNHVPPWGKCAELQLRHHDTYSLPACQLECRSSHVEQACQCTPYFLPGTAPPCDPQTIYQCVHRVLNQLVSGELRCDCPIPCTMTKYGSAVTYSGYPNRITKKIYNNAFNLTPDYIRENGIVLDVYYDTLNYQKISQLKAVDSGQLASNMGGMMGLFIGASVMTILEVAEYLGLKIGRYCSRRQRPLAINVEPASLKKSGDGNSKSHNIIYQ</sequence>
<keyword evidence="10 12" id="KW-0739">Sodium transport</keyword>
<dbReference type="Pfam" id="PF00858">
    <property type="entry name" value="ASC"/>
    <property type="match status" value="1"/>
</dbReference>
<dbReference type="RefSeq" id="XP_035664007.1">
    <property type="nucleotide sequence ID" value="XM_035808114.1"/>
</dbReference>
<gene>
    <name evidence="15" type="primary">LOC118407612</name>
</gene>
<evidence type="ECO:0000256" key="11">
    <source>
        <dbReference type="ARBA" id="ARBA00023303"/>
    </source>
</evidence>
<evidence type="ECO:0000256" key="4">
    <source>
        <dbReference type="ARBA" id="ARBA00022692"/>
    </source>
</evidence>
<keyword evidence="8 13" id="KW-0472">Membrane</keyword>
<comment type="subcellular location">
    <subcellularLocation>
        <location evidence="1">Membrane</location>
        <topology evidence="1">Multi-pass membrane protein</topology>
    </subcellularLocation>
</comment>
<evidence type="ECO:0000256" key="8">
    <source>
        <dbReference type="ARBA" id="ARBA00023136"/>
    </source>
</evidence>
<reference evidence="15" key="1">
    <citation type="submission" date="2025-08" db="UniProtKB">
        <authorList>
            <consortium name="RefSeq"/>
        </authorList>
    </citation>
    <scope>IDENTIFICATION</scope>
    <source>
        <strain evidence="15">S238N-H82</strain>
        <tissue evidence="15">Testes</tissue>
    </source>
</reference>
<dbReference type="Gene3D" id="2.60.470.10">
    <property type="entry name" value="Acid-sensing ion channels like domains"/>
    <property type="match status" value="1"/>
</dbReference>
<evidence type="ECO:0000256" key="6">
    <source>
        <dbReference type="ARBA" id="ARBA00023053"/>
    </source>
</evidence>
<evidence type="ECO:0000256" key="3">
    <source>
        <dbReference type="ARBA" id="ARBA00022461"/>
    </source>
</evidence>
<evidence type="ECO:0000256" key="9">
    <source>
        <dbReference type="ARBA" id="ARBA00023180"/>
    </source>
</evidence>
<feature type="transmembrane region" description="Helical" evidence="13">
    <location>
        <begin position="425"/>
        <end position="446"/>
    </location>
</feature>
<dbReference type="AlphaFoldDB" id="A0A9J7HV91"/>
<dbReference type="Gene3D" id="1.10.287.770">
    <property type="entry name" value="YojJ-like"/>
    <property type="match status" value="1"/>
</dbReference>
<organism evidence="14 15">
    <name type="scientific">Branchiostoma floridae</name>
    <name type="common">Florida lancelet</name>
    <name type="synonym">Amphioxus</name>
    <dbReference type="NCBI Taxonomy" id="7739"/>
    <lineage>
        <taxon>Eukaryota</taxon>
        <taxon>Metazoa</taxon>
        <taxon>Chordata</taxon>
        <taxon>Cephalochordata</taxon>
        <taxon>Leptocardii</taxon>
        <taxon>Amphioxiformes</taxon>
        <taxon>Branchiostomatidae</taxon>
        <taxon>Branchiostoma</taxon>
    </lineage>
</organism>
<keyword evidence="5 13" id="KW-1133">Transmembrane helix</keyword>
<evidence type="ECO:0000313" key="14">
    <source>
        <dbReference type="Proteomes" id="UP000001554"/>
    </source>
</evidence>
<evidence type="ECO:0000256" key="2">
    <source>
        <dbReference type="ARBA" id="ARBA00022448"/>
    </source>
</evidence>
<dbReference type="Proteomes" id="UP000001554">
    <property type="component" value="Unplaced"/>
</dbReference>
<keyword evidence="3 12" id="KW-0894">Sodium channel</keyword>
<dbReference type="GeneID" id="118407612"/>
<keyword evidence="14" id="KW-1185">Reference proteome</keyword>
<dbReference type="PANTHER" id="PTHR11690">
    <property type="entry name" value="AMILORIDE-SENSITIVE SODIUM CHANNEL-RELATED"/>
    <property type="match status" value="1"/>
</dbReference>
<keyword evidence="9" id="KW-0325">Glycoprotein</keyword>
<feature type="transmembrane region" description="Helical" evidence="13">
    <location>
        <begin position="35"/>
        <end position="59"/>
    </location>
</feature>
<keyword evidence="4 12" id="KW-0812">Transmembrane</keyword>
<evidence type="ECO:0000256" key="5">
    <source>
        <dbReference type="ARBA" id="ARBA00022989"/>
    </source>
</evidence>
<dbReference type="InterPro" id="IPR001873">
    <property type="entry name" value="ENaC"/>
</dbReference>
<evidence type="ECO:0000256" key="1">
    <source>
        <dbReference type="ARBA" id="ARBA00004141"/>
    </source>
</evidence>
<proteinExistence type="inferred from homology"/>
<dbReference type="PRINTS" id="PR01078">
    <property type="entry name" value="AMINACHANNEL"/>
</dbReference>
<comment type="similarity">
    <text evidence="12">Belongs to the amiloride-sensitive sodium channel (TC 1.A.6) family.</text>
</comment>
<keyword evidence="11 12" id="KW-0407">Ion channel</keyword>
<protein>
    <submittedName>
        <fullName evidence="15">Acid-sensing ion channel 4-B-like isoform X2</fullName>
    </submittedName>
</protein>
<keyword evidence="7 12" id="KW-0406">Ion transport</keyword>
<evidence type="ECO:0000256" key="10">
    <source>
        <dbReference type="ARBA" id="ARBA00023201"/>
    </source>
</evidence>
<dbReference type="PANTHER" id="PTHR11690:SF286">
    <property type="entry name" value="ACID-SENSING ION CHANNEL 5"/>
    <property type="match status" value="1"/>
</dbReference>
<evidence type="ECO:0000256" key="12">
    <source>
        <dbReference type="RuleBase" id="RU000679"/>
    </source>
</evidence>